<evidence type="ECO:0000256" key="5">
    <source>
        <dbReference type="ARBA" id="ARBA00022927"/>
    </source>
</evidence>
<name>A0A7S1FLS5_9STRA</name>
<feature type="region of interest" description="Disordered" evidence="9">
    <location>
        <begin position="138"/>
        <end position="169"/>
    </location>
</feature>
<accession>A0A7S1FLS5</accession>
<dbReference type="GO" id="GO:0000139">
    <property type="term" value="C:Golgi membrane"/>
    <property type="evidence" value="ECO:0007669"/>
    <property type="project" value="UniProtKB-SubCell"/>
</dbReference>
<feature type="compositionally biased region" description="Acidic residues" evidence="9">
    <location>
        <begin position="332"/>
        <end position="346"/>
    </location>
</feature>
<evidence type="ECO:0000256" key="8">
    <source>
        <dbReference type="ARBA" id="ARBA00031347"/>
    </source>
</evidence>
<comment type="subcellular location">
    <subcellularLocation>
        <location evidence="1">Golgi apparatus membrane</location>
        <topology evidence="1">Peripheral membrane protein</topology>
    </subcellularLocation>
</comment>
<evidence type="ECO:0000256" key="1">
    <source>
        <dbReference type="ARBA" id="ARBA00004395"/>
    </source>
</evidence>
<keyword evidence="6" id="KW-0333">Golgi apparatus</keyword>
<proteinExistence type="inferred from homology"/>
<dbReference type="InterPro" id="IPR007255">
    <property type="entry name" value="COG8"/>
</dbReference>
<gene>
    <name evidence="10" type="ORF">CHYS00102_LOCUS3388</name>
</gene>
<protein>
    <recommendedName>
        <fullName evidence="3">Conserved oligomeric Golgi complex subunit 8</fullName>
    </recommendedName>
    <alternativeName>
        <fullName evidence="8">Component of oligomeric Golgi complex 8</fullName>
    </alternativeName>
</protein>
<dbReference type="GO" id="GO:0006891">
    <property type="term" value="P:intra-Golgi vesicle-mediated transport"/>
    <property type="evidence" value="ECO:0007669"/>
    <property type="project" value="TreeGrafter"/>
</dbReference>
<dbReference type="GO" id="GO:0015031">
    <property type="term" value="P:protein transport"/>
    <property type="evidence" value="ECO:0007669"/>
    <property type="project" value="UniProtKB-KW"/>
</dbReference>
<dbReference type="PANTHER" id="PTHR21311">
    <property type="entry name" value="CONSERVED OLIGOMERIC GOLGI COMPLEX COMPONENT 8"/>
    <property type="match status" value="1"/>
</dbReference>
<reference evidence="10" key="1">
    <citation type="submission" date="2021-01" db="EMBL/GenBank/DDBJ databases">
        <authorList>
            <person name="Corre E."/>
            <person name="Pelletier E."/>
            <person name="Niang G."/>
            <person name="Scheremetjew M."/>
            <person name="Finn R."/>
            <person name="Kale V."/>
            <person name="Holt S."/>
            <person name="Cochrane G."/>
            <person name="Meng A."/>
            <person name="Brown T."/>
            <person name="Cohen L."/>
        </authorList>
    </citation>
    <scope>NUCLEOTIDE SEQUENCE</scope>
    <source>
        <strain evidence="10">308</strain>
    </source>
</reference>
<evidence type="ECO:0000313" key="10">
    <source>
        <dbReference type="EMBL" id="CAD8876210.1"/>
    </source>
</evidence>
<evidence type="ECO:0000256" key="2">
    <source>
        <dbReference type="ARBA" id="ARBA00006419"/>
    </source>
</evidence>
<evidence type="ECO:0000256" key="4">
    <source>
        <dbReference type="ARBA" id="ARBA00022448"/>
    </source>
</evidence>
<keyword evidence="5" id="KW-0653">Protein transport</keyword>
<sequence length="346" mass="38137">MLSPATLSPHYHNLRCFEIATQYLAIFHPSSSTNTPIMPWDKQPTPLTAYLLRRIQYFTNSFLPSRTSSLTNAATLRDVLDASIFFATSLGSRGSIGADFSPLLVPIFEDALVRIVTAPWIAGVAGLESTLQNARSSTTKGLVVPLPPDSSRESSEGTADADGSVRPPREMLAYPPLARVTNAILTGLNELRRCALPGTFCSLRSELKSTVTQTETVLKDHLRAVLRPGLRGDVKSMREIATELEEKFKQLFVPFWMEAVDLAMGLEKEKEDIVFEESDQDNGEVTDEMELKTDANIELAAKMMPENEATEVMSKNGATEVMSKNGATEMMPENEADETKEEESEI</sequence>
<organism evidence="10">
    <name type="scientific">Corethron hystrix</name>
    <dbReference type="NCBI Taxonomy" id="216773"/>
    <lineage>
        <taxon>Eukaryota</taxon>
        <taxon>Sar</taxon>
        <taxon>Stramenopiles</taxon>
        <taxon>Ochrophyta</taxon>
        <taxon>Bacillariophyta</taxon>
        <taxon>Coscinodiscophyceae</taxon>
        <taxon>Corethrophycidae</taxon>
        <taxon>Corethrales</taxon>
        <taxon>Corethraceae</taxon>
        <taxon>Corethron</taxon>
    </lineage>
</organism>
<dbReference type="GO" id="GO:0017119">
    <property type="term" value="C:Golgi transport complex"/>
    <property type="evidence" value="ECO:0007669"/>
    <property type="project" value="InterPro"/>
</dbReference>
<dbReference type="AlphaFoldDB" id="A0A7S1FLS5"/>
<keyword evidence="4" id="KW-0813">Transport</keyword>
<keyword evidence="7" id="KW-0472">Membrane</keyword>
<evidence type="ECO:0000256" key="7">
    <source>
        <dbReference type="ARBA" id="ARBA00023136"/>
    </source>
</evidence>
<comment type="similarity">
    <text evidence="2">Belongs to the COG8 family.</text>
</comment>
<evidence type="ECO:0000256" key="3">
    <source>
        <dbReference type="ARBA" id="ARBA00020983"/>
    </source>
</evidence>
<feature type="region of interest" description="Disordered" evidence="9">
    <location>
        <begin position="323"/>
        <end position="346"/>
    </location>
</feature>
<evidence type="ECO:0000256" key="9">
    <source>
        <dbReference type="SAM" id="MobiDB-lite"/>
    </source>
</evidence>
<evidence type="ECO:0000256" key="6">
    <source>
        <dbReference type="ARBA" id="ARBA00023034"/>
    </source>
</evidence>
<dbReference type="PANTHER" id="PTHR21311:SF0">
    <property type="entry name" value="CONSERVED OLIGOMERIC GOLGI COMPLEX SUBUNIT 8"/>
    <property type="match status" value="1"/>
</dbReference>
<dbReference type="EMBL" id="HBFR01004912">
    <property type="protein sequence ID" value="CAD8876210.1"/>
    <property type="molecule type" value="Transcribed_RNA"/>
</dbReference>